<comment type="caution">
    <text evidence="2">The sequence shown here is derived from an EMBL/GenBank/DDBJ whole genome shotgun (WGS) entry which is preliminary data.</text>
</comment>
<name>A0AAD9P1D0_RIDPI</name>
<gene>
    <name evidence="2" type="ORF">NP493_211g03051</name>
</gene>
<feature type="region of interest" description="Disordered" evidence="1">
    <location>
        <begin position="338"/>
        <end position="358"/>
    </location>
</feature>
<dbReference type="Proteomes" id="UP001209878">
    <property type="component" value="Unassembled WGS sequence"/>
</dbReference>
<evidence type="ECO:0000256" key="1">
    <source>
        <dbReference type="SAM" id="MobiDB-lite"/>
    </source>
</evidence>
<protein>
    <submittedName>
        <fullName evidence="2">Uncharacterized protein</fullName>
    </submittedName>
</protein>
<keyword evidence="3" id="KW-1185">Reference proteome</keyword>
<feature type="region of interest" description="Disordered" evidence="1">
    <location>
        <begin position="228"/>
        <end position="247"/>
    </location>
</feature>
<proteinExistence type="predicted"/>
<feature type="compositionally biased region" description="Basic and acidic residues" evidence="1">
    <location>
        <begin position="99"/>
        <end position="110"/>
    </location>
</feature>
<dbReference type="EMBL" id="JAODUO010000210">
    <property type="protein sequence ID" value="KAK2186206.1"/>
    <property type="molecule type" value="Genomic_DNA"/>
</dbReference>
<dbReference type="AlphaFoldDB" id="A0AAD9P1D0"/>
<accession>A0AAD9P1D0</accession>
<reference evidence="2" key="1">
    <citation type="journal article" date="2023" name="Mol. Biol. Evol.">
        <title>Third-Generation Sequencing Reveals the Adaptive Role of the Epigenome in Three Deep-Sea Polychaetes.</title>
        <authorList>
            <person name="Perez M."/>
            <person name="Aroh O."/>
            <person name="Sun Y."/>
            <person name="Lan Y."/>
            <person name="Juniper S.K."/>
            <person name="Young C.R."/>
            <person name="Angers B."/>
            <person name="Qian P.Y."/>
        </authorList>
    </citation>
    <scope>NUCLEOTIDE SEQUENCE</scope>
    <source>
        <strain evidence="2">R07B-5</strain>
    </source>
</reference>
<evidence type="ECO:0000313" key="2">
    <source>
        <dbReference type="EMBL" id="KAK2186206.1"/>
    </source>
</evidence>
<feature type="region of interest" description="Disordered" evidence="1">
    <location>
        <begin position="99"/>
        <end position="124"/>
    </location>
</feature>
<sequence length="387" mass="42007">MLRDEETHMVPSVPLYEAGMKASDGICQVMLTCSRSLYLGCKDKAILQRYNDLYQDMASKQNVPVSLSVDQTHNASASTNSSVSTAARNRKLPSWMLMKSDKKSSEKKDTLIQGGDVTVSRPHSHGSSVAVTTVYVMSEEELLRAATDLLEQAGTRNDEMPESPITLATNPHTCKVSDIEVVGQMGQRSAAGAQIIRGSILPASQSTLDSDDHDNRTLVILDDLYDTDHSRQRKSPPRLRTAHDAGLTSQGHCVITTSIDTSHHRSPGHSVITSVDTEHISPTQCVTKYCSDTSTMSPTSLQSQQDTVILPTTETAITSPKQPSGTCKRRTDVTLGGGNTRGCDRMRLGSGGATDNMNVSPMEIERTKKRRLSCDISPDMSILDGLI</sequence>
<organism evidence="2 3">
    <name type="scientific">Ridgeia piscesae</name>
    <name type="common">Tubeworm</name>
    <dbReference type="NCBI Taxonomy" id="27915"/>
    <lineage>
        <taxon>Eukaryota</taxon>
        <taxon>Metazoa</taxon>
        <taxon>Spiralia</taxon>
        <taxon>Lophotrochozoa</taxon>
        <taxon>Annelida</taxon>
        <taxon>Polychaeta</taxon>
        <taxon>Sedentaria</taxon>
        <taxon>Canalipalpata</taxon>
        <taxon>Sabellida</taxon>
        <taxon>Siboglinidae</taxon>
        <taxon>Ridgeia</taxon>
    </lineage>
</organism>
<evidence type="ECO:0000313" key="3">
    <source>
        <dbReference type="Proteomes" id="UP001209878"/>
    </source>
</evidence>